<evidence type="ECO:0000256" key="2">
    <source>
        <dbReference type="ARBA" id="ARBA00001974"/>
    </source>
</evidence>
<dbReference type="AlphaFoldDB" id="A0AAN6XZB8"/>
<evidence type="ECO:0000256" key="6">
    <source>
        <dbReference type="ARBA" id="ARBA00022857"/>
    </source>
</evidence>
<dbReference type="SUPFAM" id="SSF63380">
    <property type="entry name" value="Riboflavin synthase domain-like"/>
    <property type="match status" value="1"/>
</dbReference>
<keyword evidence="5" id="KW-0274">FAD</keyword>
<dbReference type="GO" id="GO:0050660">
    <property type="term" value="F:flavin adenine dinucleotide binding"/>
    <property type="evidence" value="ECO:0007669"/>
    <property type="project" value="TreeGrafter"/>
</dbReference>
<keyword evidence="7" id="KW-0560">Oxidoreductase</keyword>
<comment type="cofactor">
    <cofactor evidence="2">
        <name>FAD</name>
        <dbReference type="ChEBI" id="CHEBI:57692"/>
    </cofactor>
</comment>
<dbReference type="InterPro" id="IPR001433">
    <property type="entry name" value="OxRdtase_FAD/NAD-bd"/>
</dbReference>
<protein>
    <recommendedName>
        <fullName evidence="12">NADPH-dependent diflavin oxidoreductase 1</fullName>
    </recommendedName>
</protein>
<feature type="domain" description="FAD-binding FR-type" evidence="9">
    <location>
        <begin position="219"/>
        <end position="473"/>
    </location>
</feature>
<dbReference type="InterPro" id="IPR008254">
    <property type="entry name" value="Flavodoxin/NO_synth"/>
</dbReference>
<dbReference type="InterPro" id="IPR017927">
    <property type="entry name" value="FAD-bd_FR_type"/>
</dbReference>
<dbReference type="EMBL" id="MU858243">
    <property type="protein sequence ID" value="KAK4208456.1"/>
    <property type="molecule type" value="Genomic_DNA"/>
</dbReference>
<dbReference type="FunFam" id="1.20.990.10:FF:000013">
    <property type="entry name" value="NADPH-dependent diflavin oxidoreductase 1"/>
    <property type="match status" value="1"/>
</dbReference>
<dbReference type="InterPro" id="IPR003097">
    <property type="entry name" value="CysJ-like_FAD-binding"/>
</dbReference>
<feature type="domain" description="Flavodoxin-like" evidence="8">
    <location>
        <begin position="16"/>
        <end position="161"/>
    </location>
</feature>
<reference evidence="10" key="2">
    <citation type="submission" date="2023-05" db="EMBL/GenBank/DDBJ databases">
        <authorList>
            <consortium name="Lawrence Berkeley National Laboratory"/>
            <person name="Steindorff A."/>
            <person name="Hensen N."/>
            <person name="Bonometti L."/>
            <person name="Westerberg I."/>
            <person name="Brannstrom I.O."/>
            <person name="Guillou S."/>
            <person name="Cros-Aarteil S."/>
            <person name="Calhoun S."/>
            <person name="Haridas S."/>
            <person name="Kuo A."/>
            <person name="Mondo S."/>
            <person name="Pangilinan J."/>
            <person name="Riley R."/>
            <person name="Labutti K."/>
            <person name="Andreopoulos B."/>
            <person name="Lipzen A."/>
            <person name="Chen C."/>
            <person name="Yanf M."/>
            <person name="Daum C."/>
            <person name="Ng V."/>
            <person name="Clum A."/>
            <person name="Ohm R."/>
            <person name="Martin F."/>
            <person name="Silar P."/>
            <person name="Natvig D."/>
            <person name="Lalanne C."/>
            <person name="Gautier V."/>
            <person name="Ament-Velasquez S.L."/>
            <person name="Kruys A."/>
            <person name="Hutchinson M.I."/>
            <person name="Powell A.J."/>
            <person name="Barry K."/>
            <person name="Miller A.N."/>
            <person name="Grigoriev I.V."/>
            <person name="Debuchy R."/>
            <person name="Gladieux P."/>
            <person name="Thoren M.H."/>
            <person name="Johannesson H."/>
        </authorList>
    </citation>
    <scope>NUCLEOTIDE SEQUENCE</scope>
    <source>
        <strain evidence="10">PSN293</strain>
    </source>
</reference>
<dbReference type="PRINTS" id="PR00369">
    <property type="entry name" value="FLAVODOXIN"/>
</dbReference>
<dbReference type="GO" id="GO:0016491">
    <property type="term" value="F:oxidoreductase activity"/>
    <property type="evidence" value="ECO:0007669"/>
    <property type="project" value="UniProtKB-KW"/>
</dbReference>
<dbReference type="InterPro" id="IPR001709">
    <property type="entry name" value="Flavoprot_Pyr_Nucl_cyt_Rdtase"/>
</dbReference>
<dbReference type="Pfam" id="PF00258">
    <property type="entry name" value="Flavodoxin_1"/>
    <property type="match status" value="1"/>
</dbReference>
<keyword evidence="6" id="KW-0521">NADP</keyword>
<sequence>MEQNVVEPTVIEGRDIIVLYGSETGNAEDIALELSKMTRRLHFKTVCDEMDEIKLAELIRYRLAIFVTSTTGQGDLPRNTAKFWTNLRRTRLNNTNCLGALKFTIFGLGDSSYPNVNAAARKLRARLKQLGATEFFRPGEGDERHDNGIDSAYLPWSQELREHLVTDYPLPGNLQPIADDIPLPPKYHIEFEMGNVLPTPSSDSLQPEPYPPTELLDIPNSLTALVNSNTRVTPISHWQDVRHIQLSVQAEKKDVYLHKMLPFLAGATAVIYPKNFPQDVQTLIDMMGWDSLADRQFDRNRSTLPKKLYPLTTCQSVLRDLLTHNFDITAVPKRSFLRQMSHFATNENEKERLLEFTKPGNQQEFYDYTSRPRRTTLEVLRDFPSVKIPLRYALEMFPVIRGREFSICNGATSVPPTFKEDGQFKVELTAALVEYKTIIRKPREGLCSRYLKHLKAGTTIKISINPPTSPTLRPENMLVGPETKRQGRPLIAVATGTGIAPIRALINDRKAAGIKAPVLVFFGCRNEKADFLFEKEHSSSSSKQPSSRDDEAVYWGDNVRVIPAFSRDENPTQVKPLLPPGVESETTDRIPTDMLEIVEQGKNYVQHQIKKHGYEVSRLLMGNVAPVICVCGNAGRMPERVRSAFEDVLVEYNLVPGKEEARAWVNNSDKVVYWQEVW</sequence>
<evidence type="ECO:0000256" key="3">
    <source>
        <dbReference type="ARBA" id="ARBA00022630"/>
    </source>
</evidence>
<dbReference type="Gene3D" id="3.40.50.80">
    <property type="entry name" value="Nucleotide-binding domain of ferredoxin-NADP reductase (FNR) module"/>
    <property type="match status" value="1"/>
</dbReference>
<dbReference type="InterPro" id="IPR029039">
    <property type="entry name" value="Flavoprotein-like_sf"/>
</dbReference>
<dbReference type="Gene3D" id="3.40.50.360">
    <property type="match status" value="1"/>
</dbReference>
<dbReference type="PANTHER" id="PTHR19384:SF10">
    <property type="entry name" value="NADPH-DEPENDENT DIFLAVIN OXIDOREDUCTASE 1"/>
    <property type="match status" value="1"/>
</dbReference>
<accession>A0AAN6XZB8</accession>
<dbReference type="Gene3D" id="2.40.30.10">
    <property type="entry name" value="Translation factors"/>
    <property type="match status" value="1"/>
</dbReference>
<reference evidence="10" key="1">
    <citation type="journal article" date="2023" name="Mol. Phylogenet. Evol.">
        <title>Genome-scale phylogeny and comparative genomics of the fungal order Sordariales.</title>
        <authorList>
            <person name="Hensen N."/>
            <person name="Bonometti L."/>
            <person name="Westerberg I."/>
            <person name="Brannstrom I.O."/>
            <person name="Guillou S."/>
            <person name="Cros-Aarteil S."/>
            <person name="Calhoun S."/>
            <person name="Haridas S."/>
            <person name="Kuo A."/>
            <person name="Mondo S."/>
            <person name="Pangilinan J."/>
            <person name="Riley R."/>
            <person name="LaButti K."/>
            <person name="Andreopoulos B."/>
            <person name="Lipzen A."/>
            <person name="Chen C."/>
            <person name="Yan M."/>
            <person name="Daum C."/>
            <person name="Ng V."/>
            <person name="Clum A."/>
            <person name="Steindorff A."/>
            <person name="Ohm R.A."/>
            <person name="Martin F."/>
            <person name="Silar P."/>
            <person name="Natvig D.O."/>
            <person name="Lalanne C."/>
            <person name="Gautier V."/>
            <person name="Ament-Velasquez S.L."/>
            <person name="Kruys A."/>
            <person name="Hutchinson M.I."/>
            <person name="Powell A.J."/>
            <person name="Barry K."/>
            <person name="Miller A.N."/>
            <person name="Grigoriev I.V."/>
            <person name="Debuchy R."/>
            <person name="Gladieux P."/>
            <person name="Hiltunen Thoren M."/>
            <person name="Johannesson H."/>
        </authorList>
    </citation>
    <scope>NUCLEOTIDE SEQUENCE</scope>
    <source>
        <strain evidence="10">PSN293</strain>
    </source>
</reference>
<dbReference type="InterPro" id="IPR023173">
    <property type="entry name" value="NADPH_Cyt_P450_Rdtase_alpha"/>
</dbReference>
<dbReference type="GO" id="GO:0010181">
    <property type="term" value="F:FMN binding"/>
    <property type="evidence" value="ECO:0007669"/>
    <property type="project" value="InterPro"/>
</dbReference>
<evidence type="ECO:0000259" key="9">
    <source>
        <dbReference type="PROSITE" id="PS51384"/>
    </source>
</evidence>
<dbReference type="PROSITE" id="PS51384">
    <property type="entry name" value="FAD_FR"/>
    <property type="match status" value="1"/>
</dbReference>
<dbReference type="InterPro" id="IPR017938">
    <property type="entry name" value="Riboflavin_synthase-like_b-brl"/>
</dbReference>
<keyword evidence="4" id="KW-0288">FMN</keyword>
<dbReference type="Gene3D" id="1.20.990.10">
    <property type="entry name" value="NADPH-cytochrome p450 Reductase, Chain A, domain 3"/>
    <property type="match status" value="1"/>
</dbReference>
<gene>
    <name evidence="10" type="ORF">QBC37DRAFT_353600</name>
</gene>
<dbReference type="PRINTS" id="PR00371">
    <property type="entry name" value="FPNCR"/>
</dbReference>
<dbReference type="InterPro" id="IPR001094">
    <property type="entry name" value="Flavdoxin-like"/>
</dbReference>
<comment type="cofactor">
    <cofactor evidence="1">
        <name>FMN</name>
        <dbReference type="ChEBI" id="CHEBI:58210"/>
    </cofactor>
</comment>
<proteinExistence type="predicted"/>
<dbReference type="Pfam" id="PF00175">
    <property type="entry name" value="NAD_binding_1"/>
    <property type="match status" value="1"/>
</dbReference>
<evidence type="ECO:0008006" key="12">
    <source>
        <dbReference type="Google" id="ProtNLM"/>
    </source>
</evidence>
<evidence type="ECO:0000256" key="4">
    <source>
        <dbReference type="ARBA" id="ARBA00022643"/>
    </source>
</evidence>
<evidence type="ECO:0000256" key="7">
    <source>
        <dbReference type="ARBA" id="ARBA00023002"/>
    </source>
</evidence>
<evidence type="ECO:0000313" key="11">
    <source>
        <dbReference type="Proteomes" id="UP001301769"/>
    </source>
</evidence>
<dbReference type="Proteomes" id="UP001301769">
    <property type="component" value="Unassembled WGS sequence"/>
</dbReference>
<evidence type="ECO:0000313" key="10">
    <source>
        <dbReference type="EMBL" id="KAK4208456.1"/>
    </source>
</evidence>
<dbReference type="InterPro" id="IPR039261">
    <property type="entry name" value="FNR_nucleotide-bd"/>
</dbReference>
<organism evidence="10 11">
    <name type="scientific">Rhypophila decipiens</name>
    <dbReference type="NCBI Taxonomy" id="261697"/>
    <lineage>
        <taxon>Eukaryota</taxon>
        <taxon>Fungi</taxon>
        <taxon>Dikarya</taxon>
        <taxon>Ascomycota</taxon>
        <taxon>Pezizomycotina</taxon>
        <taxon>Sordariomycetes</taxon>
        <taxon>Sordariomycetidae</taxon>
        <taxon>Sordariales</taxon>
        <taxon>Naviculisporaceae</taxon>
        <taxon>Rhypophila</taxon>
    </lineage>
</organism>
<keyword evidence="11" id="KW-1185">Reference proteome</keyword>
<dbReference type="GO" id="GO:0005829">
    <property type="term" value="C:cytosol"/>
    <property type="evidence" value="ECO:0007669"/>
    <property type="project" value="TreeGrafter"/>
</dbReference>
<evidence type="ECO:0000256" key="5">
    <source>
        <dbReference type="ARBA" id="ARBA00022827"/>
    </source>
</evidence>
<keyword evidence="3" id="KW-0285">Flavoprotein</keyword>
<dbReference type="PANTHER" id="PTHR19384">
    <property type="entry name" value="NITRIC OXIDE SYNTHASE-RELATED"/>
    <property type="match status" value="1"/>
</dbReference>
<dbReference type="SUPFAM" id="SSF52343">
    <property type="entry name" value="Ferredoxin reductase-like, C-terminal NADP-linked domain"/>
    <property type="match status" value="1"/>
</dbReference>
<dbReference type="Pfam" id="PF00667">
    <property type="entry name" value="FAD_binding_1"/>
    <property type="match status" value="1"/>
</dbReference>
<dbReference type="PROSITE" id="PS50902">
    <property type="entry name" value="FLAVODOXIN_LIKE"/>
    <property type="match status" value="1"/>
</dbReference>
<evidence type="ECO:0000259" key="8">
    <source>
        <dbReference type="PROSITE" id="PS50902"/>
    </source>
</evidence>
<dbReference type="SUPFAM" id="SSF52218">
    <property type="entry name" value="Flavoproteins"/>
    <property type="match status" value="1"/>
</dbReference>
<evidence type="ECO:0000256" key="1">
    <source>
        <dbReference type="ARBA" id="ARBA00001917"/>
    </source>
</evidence>
<name>A0AAN6XZB8_9PEZI</name>
<comment type="caution">
    <text evidence="10">The sequence shown here is derived from an EMBL/GenBank/DDBJ whole genome shotgun (WGS) entry which is preliminary data.</text>
</comment>